<dbReference type="RefSeq" id="WP_156741952.1">
    <property type="nucleotide sequence ID" value="NZ_CACRYJ010000047.1"/>
</dbReference>
<keyword evidence="3" id="KW-1185">Reference proteome</keyword>
<sequence>MTRTRRLLPLATAVLLLTGLTAGACSSEDAPDDQVSIRVETLNWNGWDEDAQGELETTTVAVGSGESFDAAVSDGFVQFTVVEVGDGRIELETDSSMVESPDGSIDFDAATDRFTLTADEPLELVTPTMDAGTTVTLVLE</sequence>
<evidence type="ECO:0000313" key="3">
    <source>
        <dbReference type="Proteomes" id="UP000419743"/>
    </source>
</evidence>
<evidence type="ECO:0000313" key="2">
    <source>
        <dbReference type="EMBL" id="VZO38486.1"/>
    </source>
</evidence>
<feature type="chain" id="PRO_5029642416" evidence="1">
    <location>
        <begin position="25"/>
        <end position="140"/>
    </location>
</feature>
<dbReference type="AlphaFoldDB" id="A0A7M4DM87"/>
<name>A0A7M4DM87_9MICO</name>
<dbReference type="PROSITE" id="PS51257">
    <property type="entry name" value="PROKAR_LIPOPROTEIN"/>
    <property type="match status" value="1"/>
</dbReference>
<organism evidence="2 3">
    <name type="scientific">Occultella aeris</name>
    <dbReference type="NCBI Taxonomy" id="2761496"/>
    <lineage>
        <taxon>Bacteria</taxon>
        <taxon>Bacillati</taxon>
        <taxon>Actinomycetota</taxon>
        <taxon>Actinomycetes</taxon>
        <taxon>Micrococcales</taxon>
        <taxon>Ruaniaceae</taxon>
        <taxon>Occultella</taxon>
    </lineage>
</organism>
<gene>
    <name evidence="2" type="ORF">HALOF300_03255</name>
</gene>
<comment type="caution">
    <text evidence="2">The sequence shown here is derived from an EMBL/GenBank/DDBJ whole genome shotgun (WGS) entry which is preliminary data.</text>
</comment>
<proteinExistence type="predicted"/>
<dbReference type="Proteomes" id="UP000419743">
    <property type="component" value="Unassembled WGS sequence"/>
</dbReference>
<feature type="signal peptide" evidence="1">
    <location>
        <begin position="1"/>
        <end position="24"/>
    </location>
</feature>
<protein>
    <submittedName>
        <fullName evidence="2">Uncharacterized protein</fullName>
    </submittedName>
</protein>
<keyword evidence="1" id="KW-0732">Signal</keyword>
<accession>A0A7M4DM87</accession>
<reference evidence="2 3" key="1">
    <citation type="submission" date="2019-11" db="EMBL/GenBank/DDBJ databases">
        <authorList>
            <person name="Criscuolo A."/>
        </authorList>
    </citation>
    <scope>NUCLEOTIDE SEQUENCE [LARGE SCALE GENOMIC DNA]</scope>
    <source>
        <strain evidence="2">CIP111667</strain>
    </source>
</reference>
<dbReference type="EMBL" id="CACRYJ010000047">
    <property type="protein sequence ID" value="VZO38486.1"/>
    <property type="molecule type" value="Genomic_DNA"/>
</dbReference>
<evidence type="ECO:0000256" key="1">
    <source>
        <dbReference type="SAM" id="SignalP"/>
    </source>
</evidence>